<feature type="transmembrane region" description="Helical" evidence="2">
    <location>
        <begin position="104"/>
        <end position="121"/>
    </location>
</feature>
<feature type="transmembrane region" description="Helical" evidence="2">
    <location>
        <begin position="141"/>
        <end position="162"/>
    </location>
</feature>
<dbReference type="PANTHER" id="PTHR14969:SF13">
    <property type="entry name" value="AT30094P"/>
    <property type="match status" value="1"/>
</dbReference>
<sequence>MHPAHAEPRTRPPEHAPPLASRAAPVLALCSALLLLLVAVRWRPLVNADAAIARTTHRWAVGERGLTHVFRVLTDWVWDPETMRLLCAAAVLWLARRRAGRRPALWVAGTCVLAAVLQQALKAAVGRPRPVWPDPVDSAGYAAFPSGHAMTATVVCGLLLWLIHRRVARTGWRLAVATATVSVVGVGLTRVWLGVHWASDVLGGWLLGATVVAAAVWAYDRRTRGRNPPARTDHRPRVCPAHRVAGKSRHRPSQVRTPRPRREPPDSPRAPLLGSRS</sequence>
<keyword evidence="2" id="KW-0472">Membrane</keyword>
<dbReference type="SMART" id="SM00014">
    <property type="entry name" value="acidPPc"/>
    <property type="match status" value="1"/>
</dbReference>
<dbReference type="CDD" id="cd03392">
    <property type="entry name" value="PAP2_like_2"/>
    <property type="match status" value="1"/>
</dbReference>
<feature type="region of interest" description="Disordered" evidence="1">
    <location>
        <begin position="224"/>
        <end position="277"/>
    </location>
</feature>
<dbReference type="RefSeq" id="WP_190176802.1">
    <property type="nucleotide sequence ID" value="NZ_BMVF01000003.1"/>
</dbReference>
<feature type="transmembrane region" description="Helical" evidence="2">
    <location>
        <begin position="201"/>
        <end position="219"/>
    </location>
</feature>
<dbReference type="Gene3D" id="1.20.144.10">
    <property type="entry name" value="Phosphatidic acid phosphatase type 2/haloperoxidase"/>
    <property type="match status" value="1"/>
</dbReference>
<keyword evidence="2" id="KW-0812">Transmembrane</keyword>
<dbReference type="InterPro" id="IPR000326">
    <property type="entry name" value="PAP2/HPO"/>
</dbReference>
<dbReference type="EMBL" id="BMVF01000003">
    <property type="protein sequence ID" value="GHD86256.1"/>
    <property type="molecule type" value="Genomic_DNA"/>
</dbReference>
<evidence type="ECO:0000259" key="3">
    <source>
        <dbReference type="SMART" id="SM00014"/>
    </source>
</evidence>
<comment type="caution">
    <text evidence="4">The sequence shown here is derived from an EMBL/GenBank/DDBJ whole genome shotgun (WGS) entry which is preliminary data.</text>
</comment>
<proteinExistence type="predicted"/>
<dbReference type="AlphaFoldDB" id="A0A918Y1W0"/>
<feature type="domain" description="Phosphatidic acid phosphatase type 2/haloperoxidase" evidence="3">
    <location>
        <begin position="103"/>
        <end position="216"/>
    </location>
</feature>
<accession>A0A918Y1W0</accession>
<name>A0A918Y1W0_9ACTN</name>
<gene>
    <name evidence="4" type="ORF">GCM10010508_13620</name>
</gene>
<evidence type="ECO:0000256" key="2">
    <source>
        <dbReference type="SAM" id="Phobius"/>
    </source>
</evidence>
<feature type="transmembrane region" description="Helical" evidence="2">
    <location>
        <begin position="20"/>
        <end position="40"/>
    </location>
</feature>
<dbReference type="Proteomes" id="UP000608955">
    <property type="component" value="Unassembled WGS sequence"/>
</dbReference>
<dbReference type="Pfam" id="PF01569">
    <property type="entry name" value="PAP2"/>
    <property type="match status" value="1"/>
</dbReference>
<keyword evidence="2" id="KW-1133">Transmembrane helix</keyword>
<evidence type="ECO:0000313" key="5">
    <source>
        <dbReference type="Proteomes" id="UP000608955"/>
    </source>
</evidence>
<keyword evidence="5" id="KW-1185">Reference proteome</keyword>
<organism evidence="4 5">
    <name type="scientific">Streptomyces naganishii JCM 4654</name>
    <dbReference type="NCBI Taxonomy" id="1306179"/>
    <lineage>
        <taxon>Bacteria</taxon>
        <taxon>Bacillati</taxon>
        <taxon>Actinomycetota</taxon>
        <taxon>Actinomycetes</taxon>
        <taxon>Kitasatosporales</taxon>
        <taxon>Streptomycetaceae</taxon>
        <taxon>Streptomyces</taxon>
    </lineage>
</organism>
<dbReference type="InterPro" id="IPR036938">
    <property type="entry name" value="PAP2/HPO_sf"/>
</dbReference>
<evidence type="ECO:0000313" key="4">
    <source>
        <dbReference type="EMBL" id="GHD86256.1"/>
    </source>
</evidence>
<dbReference type="SUPFAM" id="SSF48317">
    <property type="entry name" value="Acid phosphatase/Vanadium-dependent haloperoxidase"/>
    <property type="match status" value="1"/>
</dbReference>
<evidence type="ECO:0000256" key="1">
    <source>
        <dbReference type="SAM" id="MobiDB-lite"/>
    </source>
</evidence>
<feature type="compositionally biased region" description="Basic residues" evidence="1">
    <location>
        <begin position="244"/>
        <end position="253"/>
    </location>
</feature>
<protein>
    <submittedName>
        <fullName evidence="4">Phosphatase PAP2 family protein</fullName>
    </submittedName>
</protein>
<reference evidence="4" key="2">
    <citation type="submission" date="2020-09" db="EMBL/GenBank/DDBJ databases">
        <authorList>
            <person name="Sun Q."/>
            <person name="Ohkuma M."/>
        </authorList>
    </citation>
    <scope>NUCLEOTIDE SEQUENCE</scope>
    <source>
        <strain evidence="4">JCM 4654</strain>
    </source>
</reference>
<reference evidence="4" key="1">
    <citation type="journal article" date="2014" name="Int. J. Syst. Evol. Microbiol.">
        <title>Complete genome sequence of Corynebacterium casei LMG S-19264T (=DSM 44701T), isolated from a smear-ripened cheese.</title>
        <authorList>
            <consortium name="US DOE Joint Genome Institute (JGI-PGF)"/>
            <person name="Walter F."/>
            <person name="Albersmeier A."/>
            <person name="Kalinowski J."/>
            <person name="Ruckert C."/>
        </authorList>
    </citation>
    <scope>NUCLEOTIDE SEQUENCE</scope>
    <source>
        <strain evidence="4">JCM 4654</strain>
    </source>
</reference>
<feature type="transmembrane region" description="Helical" evidence="2">
    <location>
        <begin position="174"/>
        <end position="195"/>
    </location>
</feature>
<dbReference type="PANTHER" id="PTHR14969">
    <property type="entry name" value="SPHINGOSINE-1-PHOSPHATE PHOSPHOHYDROLASE"/>
    <property type="match status" value="1"/>
</dbReference>